<dbReference type="EMBL" id="BAABLF010000005">
    <property type="protein sequence ID" value="GAA5187883.1"/>
    <property type="molecule type" value="Genomic_DNA"/>
</dbReference>
<protein>
    <recommendedName>
        <fullName evidence="5 6">Cell division protein ZapC</fullName>
    </recommendedName>
</protein>
<dbReference type="Pfam" id="PF21083">
    <property type="entry name" value="ZapC_N"/>
    <property type="match status" value="1"/>
</dbReference>
<comment type="similarity">
    <text evidence="5 6">Belongs to the ZapC family.</text>
</comment>
<dbReference type="RefSeq" id="WP_345315612.1">
    <property type="nucleotide sequence ID" value="NZ_BAABLF010000005.1"/>
</dbReference>
<evidence type="ECO:0000313" key="9">
    <source>
        <dbReference type="EMBL" id="GAA5187883.1"/>
    </source>
</evidence>
<comment type="function">
    <text evidence="5 6">Contributes to the efficiency of the cell division process by stabilizing the polymeric form of the cell division protein FtsZ. Acts by promoting interactions between FtsZ protofilaments and suppressing the GTPase activity of FtsZ.</text>
</comment>
<dbReference type="Pfam" id="PF07126">
    <property type="entry name" value="ZapC_C"/>
    <property type="match status" value="1"/>
</dbReference>
<dbReference type="Proteomes" id="UP001501600">
    <property type="component" value="Unassembled WGS sequence"/>
</dbReference>
<evidence type="ECO:0000259" key="8">
    <source>
        <dbReference type="Pfam" id="PF21083"/>
    </source>
</evidence>
<comment type="subunit">
    <text evidence="5">Interacts directly with FtsZ.</text>
</comment>
<comment type="subcellular location">
    <subcellularLocation>
        <location evidence="5 6">Cytoplasm</location>
    </subcellularLocation>
</comment>
<gene>
    <name evidence="5" type="primary">zapC</name>
    <name evidence="9" type="ORF">GCM10025772_06550</name>
</gene>
<dbReference type="InterPro" id="IPR048373">
    <property type="entry name" value="ZapC_N"/>
</dbReference>
<evidence type="ECO:0000259" key="7">
    <source>
        <dbReference type="Pfam" id="PF07126"/>
    </source>
</evidence>
<keyword evidence="10" id="KW-1185">Reference proteome</keyword>
<evidence type="ECO:0000256" key="5">
    <source>
        <dbReference type="HAMAP-Rule" id="MF_00906"/>
    </source>
</evidence>
<dbReference type="GO" id="GO:0051301">
    <property type="term" value="P:cell division"/>
    <property type="evidence" value="ECO:0007669"/>
    <property type="project" value="UniProtKB-KW"/>
</dbReference>
<feature type="domain" description="Cell-division protein ZapC C-terminal" evidence="7">
    <location>
        <begin position="91"/>
        <end position="169"/>
    </location>
</feature>
<keyword evidence="2 5" id="KW-0132">Cell division</keyword>
<evidence type="ECO:0000313" key="10">
    <source>
        <dbReference type="Proteomes" id="UP001501600"/>
    </source>
</evidence>
<dbReference type="InterPro" id="IPR048372">
    <property type="entry name" value="ZapC_C"/>
</dbReference>
<dbReference type="HAMAP" id="MF_00906">
    <property type="entry name" value="ZapC"/>
    <property type="match status" value="1"/>
</dbReference>
<name>A0ABP9RW37_9GAMM</name>
<evidence type="ECO:0000256" key="2">
    <source>
        <dbReference type="ARBA" id="ARBA00022618"/>
    </source>
</evidence>
<evidence type="ECO:0000256" key="6">
    <source>
        <dbReference type="PIRNR" id="PIRNR010252"/>
    </source>
</evidence>
<dbReference type="PIRSF" id="PIRSF010252">
    <property type="entry name" value="ZapC"/>
    <property type="match status" value="1"/>
</dbReference>
<evidence type="ECO:0000256" key="3">
    <source>
        <dbReference type="ARBA" id="ARBA00023210"/>
    </source>
</evidence>
<comment type="caution">
    <text evidence="9">The sequence shown here is derived from an EMBL/GenBank/DDBJ whole genome shotgun (WGS) entry which is preliminary data.</text>
</comment>
<reference evidence="10" key="1">
    <citation type="journal article" date="2019" name="Int. J. Syst. Evol. Microbiol.">
        <title>The Global Catalogue of Microorganisms (GCM) 10K type strain sequencing project: providing services to taxonomists for standard genome sequencing and annotation.</title>
        <authorList>
            <consortium name="The Broad Institute Genomics Platform"/>
            <consortium name="The Broad Institute Genome Sequencing Center for Infectious Disease"/>
            <person name="Wu L."/>
            <person name="Ma J."/>
        </authorList>
    </citation>
    <scope>NUCLEOTIDE SEQUENCE [LARGE SCALE GENOMIC DNA]</scope>
    <source>
        <strain evidence="10">JCM 18720</strain>
    </source>
</reference>
<keyword evidence="4 5" id="KW-0131">Cell cycle</keyword>
<keyword evidence="3 5" id="KW-0717">Septation</keyword>
<evidence type="ECO:0000256" key="1">
    <source>
        <dbReference type="ARBA" id="ARBA00022490"/>
    </source>
</evidence>
<accession>A0ABP9RW37</accession>
<evidence type="ECO:0000256" key="4">
    <source>
        <dbReference type="ARBA" id="ARBA00023306"/>
    </source>
</evidence>
<keyword evidence="1 5" id="KW-0963">Cytoplasm</keyword>
<organism evidence="9 10">
    <name type="scientific">Ferrimonas gelatinilytica</name>
    <dbReference type="NCBI Taxonomy" id="1255257"/>
    <lineage>
        <taxon>Bacteria</taxon>
        <taxon>Pseudomonadati</taxon>
        <taxon>Pseudomonadota</taxon>
        <taxon>Gammaproteobacteria</taxon>
        <taxon>Alteromonadales</taxon>
        <taxon>Ferrimonadaceae</taxon>
        <taxon>Ferrimonas</taxon>
    </lineage>
</organism>
<feature type="domain" description="Cell-division protein ZapC N-terminal" evidence="8">
    <location>
        <begin position="3"/>
        <end position="88"/>
    </location>
</feature>
<dbReference type="InterPro" id="IPR009809">
    <property type="entry name" value="ZapC"/>
</dbReference>
<sequence>MLLMPAQNWLWYYEKEHDRFALALGEEMVFLTPYSDKQLTPDCHFDTAFSTEHADFYQRALSRLQGELDLMDAVLVQIALNITAARFFALPRMPKSWHFAPSDQIVYACEGKRVSLQSPSGHHQFVVVEALEQSTLVMLLDPLCALTGGREMRQFDLIKVMNDRLAPASEGRHVRIVAA</sequence>
<proteinExistence type="inferred from homology"/>